<accession>G5HE52</accession>
<dbReference type="AlphaFoldDB" id="G5HE52"/>
<dbReference type="HOGENOM" id="CLU_2804833_0_0_9"/>
<evidence type="ECO:0000313" key="1">
    <source>
        <dbReference type="EMBL" id="EHF00279.1"/>
    </source>
</evidence>
<organism evidence="1 2">
    <name type="scientific">[Clostridium] citroniae WAL-17108</name>
    <dbReference type="NCBI Taxonomy" id="742733"/>
    <lineage>
        <taxon>Bacteria</taxon>
        <taxon>Bacillati</taxon>
        <taxon>Bacillota</taxon>
        <taxon>Clostridia</taxon>
        <taxon>Lachnospirales</taxon>
        <taxon>Lachnospiraceae</taxon>
        <taxon>Enterocloster</taxon>
    </lineage>
</organism>
<evidence type="ECO:0000313" key="2">
    <source>
        <dbReference type="Proteomes" id="UP000003763"/>
    </source>
</evidence>
<dbReference type="Proteomes" id="UP000003763">
    <property type="component" value="Unassembled WGS sequence"/>
</dbReference>
<name>G5HE52_9FIRM</name>
<sequence>MNCNVCGTCMRLAILTDYGIDKIVCLRGYNLMFKECEDIGPMVYCPKCGNLQVELDKDIELHDKQED</sequence>
<protein>
    <submittedName>
        <fullName evidence="1">Uncharacterized protein</fullName>
    </submittedName>
</protein>
<proteinExistence type="predicted"/>
<gene>
    <name evidence="1" type="ORF">HMPREF9469_00864</name>
</gene>
<reference evidence="1 2" key="1">
    <citation type="submission" date="2011-08" db="EMBL/GenBank/DDBJ databases">
        <title>The Genome Sequence of Clostridium citroniae WAL-17108.</title>
        <authorList>
            <consortium name="The Broad Institute Genome Sequencing Platform"/>
            <person name="Earl A."/>
            <person name="Ward D."/>
            <person name="Feldgarden M."/>
            <person name="Gevers D."/>
            <person name="Finegold S.M."/>
            <person name="Summanen P.H."/>
            <person name="Molitoris D.R."/>
            <person name="Vaisanen M.L."/>
            <person name="Daigneault M."/>
            <person name="Allen-Vercoe E."/>
            <person name="Young S.K."/>
            <person name="Zeng Q."/>
            <person name="Gargeya S."/>
            <person name="Fitzgerald M."/>
            <person name="Haas B."/>
            <person name="Abouelleil A."/>
            <person name="Alvarado L."/>
            <person name="Arachchi H.M."/>
            <person name="Berlin A."/>
            <person name="Brown A."/>
            <person name="Chapman S.B."/>
            <person name="Chen Z."/>
            <person name="Dunbar C."/>
            <person name="Freedman E."/>
            <person name="Gearin G."/>
            <person name="Gellesch M."/>
            <person name="Goldberg J."/>
            <person name="Griggs A."/>
            <person name="Gujja S."/>
            <person name="Heiman D."/>
            <person name="Howarth C."/>
            <person name="Larson L."/>
            <person name="Lui A."/>
            <person name="MacDonald P.J.P."/>
            <person name="Montmayeur A."/>
            <person name="Murphy C."/>
            <person name="Neiman D."/>
            <person name="Pearson M."/>
            <person name="Priest M."/>
            <person name="Roberts A."/>
            <person name="Saif S."/>
            <person name="Shea T."/>
            <person name="Shenoy N."/>
            <person name="Sisk P."/>
            <person name="Stolte C."/>
            <person name="Sykes S."/>
            <person name="Wortman J."/>
            <person name="Nusbaum C."/>
            <person name="Birren B."/>
        </authorList>
    </citation>
    <scope>NUCLEOTIDE SEQUENCE [LARGE SCALE GENOMIC DNA]</scope>
    <source>
        <strain evidence="1 2">WAL-17108</strain>
    </source>
</reference>
<comment type="caution">
    <text evidence="1">The sequence shown here is derived from an EMBL/GenBank/DDBJ whole genome shotgun (WGS) entry which is preliminary data.</text>
</comment>
<dbReference type="EMBL" id="ADLJ01000006">
    <property type="protein sequence ID" value="EHF00279.1"/>
    <property type="molecule type" value="Genomic_DNA"/>
</dbReference>